<dbReference type="PROSITE" id="PS50082">
    <property type="entry name" value="WD_REPEATS_2"/>
    <property type="match status" value="2"/>
</dbReference>
<keyword evidence="13" id="KW-1185">Reference proteome</keyword>
<proteinExistence type="inferred from homology"/>
<keyword evidence="6" id="KW-0970">Cilium biogenesis/degradation</keyword>
<feature type="repeat" description="WD" evidence="9">
    <location>
        <begin position="66"/>
        <end position="100"/>
    </location>
</feature>
<dbReference type="Gene3D" id="1.10.472.80">
    <property type="entry name" value="Ypt/Rab-GAP domain of gyp1p, domain 3"/>
    <property type="match status" value="1"/>
</dbReference>
<evidence type="ECO:0000256" key="5">
    <source>
        <dbReference type="ARBA" id="ARBA00022737"/>
    </source>
</evidence>
<dbReference type="SUPFAM" id="SSF52821">
    <property type="entry name" value="Rhodanese/Cell cycle control phosphatase"/>
    <property type="match status" value="1"/>
</dbReference>
<comment type="subcellular location">
    <subcellularLocation>
        <location evidence="1">Cytoplasm</location>
        <location evidence="1">Cytoskeleton</location>
        <location evidence="1">Cilium basal body</location>
    </subcellularLocation>
    <subcellularLocation>
        <location evidence="2">Cytoplasm</location>
        <location evidence="2">Cytoskeleton</location>
        <location evidence="2">Microtubule organizing center</location>
        <location evidence="2">Centrosome</location>
        <location evidence="2">Centriolar satellite</location>
    </subcellularLocation>
</comment>
<dbReference type="Pfam" id="PF00581">
    <property type="entry name" value="Rhodanese"/>
    <property type="match status" value="1"/>
</dbReference>
<dbReference type="SMART" id="SM00320">
    <property type="entry name" value="WD40"/>
    <property type="match status" value="4"/>
</dbReference>
<dbReference type="Gene3D" id="3.40.250.10">
    <property type="entry name" value="Rhodanese-like domain"/>
    <property type="match status" value="1"/>
</dbReference>
<keyword evidence="4 9" id="KW-0853">WD repeat</keyword>
<comment type="similarity">
    <text evidence="7">Belongs to the WD repeat PRL1/PRL2 family.</text>
</comment>
<dbReference type="InterPro" id="IPR035969">
    <property type="entry name" value="Rab-GAP_TBC_sf"/>
</dbReference>
<accession>A0A182DWQ4</accession>
<sequence length="920" mass="104420">MKRMHDLSYHNYGNMPELNSEADSSGERSSSRILAITADATEAMNENDSADLIISSHSEDNTIHWVRYVNVEPGNESVATGSADLIVKIWDLASRKLRLSLLRHVSAVSSVQDLTIHPTIEVLITCARDSIARVRDIRTKAQVHCLSGHTNTVATITPQEVLTANHDSTIQLWDLVAGQSICTLLHHKKSDWKSGFCFQSEKTKAQPGSIDSEAGIFAFTHDRSGFRLFTLEADKSIKMYKEDEEATEKTYRSLKMTRASIEGALLNNPIFQALMLLAFDLSKVQRFSICFENMSEEEIQTAKSTAAVSDNEYPKILESYRQKWVRNLGIQNKPSVSCQKISCQRNKQIHTSCLKILDRCPSALRNNDLETMLTMFCEREECDFDESYASILEMLVPLRCTLDELYNIFYAITTKFVPRDISKGAVCYQLMHLIVQYHNPLLSSHLESHKATSFEYGRPFFAALFAPEICKQSLYVIWDKLFERGDPYLLFAMVLVFLINCSDQLMALNSKSELVDTIRFAVKELSINDVDDFLELSVMFLNQTPSSIKQDFQRVLFGSRHTEEIQTDIAKLLALPIDPRDVIRMGLDENLNAAESEPNFFIIDARSHDQYSAGHLDGSYNLDSTLFVEAPLQYKLALSSLDSYRCAFHPDEHILFLGSGCEDDLYLHMVIASFLQQGRKHIALVDGGYKALHKQLAPNFERLDGHYAALCKECNRQLSTEVEKDPQRRSSWKLDVGSILGAVKATAPSIREKVRKLPTIVTLGPNAVEFSHVETSQRHGKRYRNEKSVFTLSDSDSETENIAVTSNPRSSEPKKLDDILKQSGILEYFEGLEVFTEGASHRTVECYLALTATHILIFHQEEKIKEVVLRARHEYGSVLRVSSKKKIPELLTFKFGYCTDEDDYKAIYIYFIRMDIPSEM</sequence>
<dbReference type="EMBL" id="UYRW01000006">
    <property type="protein sequence ID" value="VDK61166.1"/>
    <property type="molecule type" value="Genomic_DNA"/>
</dbReference>
<reference evidence="12 13" key="2">
    <citation type="submission" date="2018-08" db="EMBL/GenBank/DDBJ databases">
        <authorList>
            <person name="Laetsch R D."/>
            <person name="Stevens L."/>
            <person name="Kumar S."/>
            <person name="Blaxter L. M."/>
        </authorList>
    </citation>
    <scope>NUCLEOTIDE SEQUENCE [LARGE SCALE GENOMIC DNA]</scope>
</reference>
<evidence type="ECO:0000256" key="2">
    <source>
        <dbReference type="ARBA" id="ARBA00004607"/>
    </source>
</evidence>
<dbReference type="SMART" id="SM00450">
    <property type="entry name" value="RHOD"/>
    <property type="match status" value="1"/>
</dbReference>
<dbReference type="Pfam" id="PF00400">
    <property type="entry name" value="WD40"/>
    <property type="match status" value="1"/>
</dbReference>
<evidence type="ECO:0000256" key="6">
    <source>
        <dbReference type="ARBA" id="ARBA00022794"/>
    </source>
</evidence>
<dbReference type="GO" id="GO:0071011">
    <property type="term" value="C:precatalytic spliceosome"/>
    <property type="evidence" value="ECO:0007669"/>
    <property type="project" value="TreeGrafter"/>
</dbReference>
<dbReference type="InterPro" id="IPR036322">
    <property type="entry name" value="WD40_repeat_dom_sf"/>
</dbReference>
<comment type="function">
    <text evidence="8">Molecular adapter which is involved in cilium biogenesis. Part of a functional complex including OFD1 a centriolar protein involved in cilium assembly. Could regulate the cAMP-dependent phosphorylation of OFD1, and its subsequent ubiquitination by PJA2 which ultimately leads to its proteasomal degradation.</text>
</comment>
<dbReference type="SUPFAM" id="SSF50978">
    <property type="entry name" value="WD40 repeat-like"/>
    <property type="match status" value="1"/>
</dbReference>
<dbReference type="InterPro" id="IPR045241">
    <property type="entry name" value="Prp46/PLRG1-like"/>
</dbReference>
<dbReference type="InterPro" id="IPR036873">
    <property type="entry name" value="Rhodanese-like_dom_sf"/>
</dbReference>
<organism evidence="14">
    <name type="scientific">Onchocerca ochengi</name>
    <name type="common">Filarial nematode worm</name>
    <dbReference type="NCBI Taxonomy" id="42157"/>
    <lineage>
        <taxon>Eukaryota</taxon>
        <taxon>Metazoa</taxon>
        <taxon>Ecdysozoa</taxon>
        <taxon>Nematoda</taxon>
        <taxon>Chromadorea</taxon>
        <taxon>Rhabditida</taxon>
        <taxon>Spirurina</taxon>
        <taxon>Spiruromorpha</taxon>
        <taxon>Filarioidea</taxon>
        <taxon>Onchocercidae</taxon>
        <taxon>Onchocerca</taxon>
    </lineage>
</organism>
<dbReference type="InterPro" id="IPR000195">
    <property type="entry name" value="Rab-GAP-TBC_dom"/>
</dbReference>
<dbReference type="PANTHER" id="PTHR19923">
    <property type="entry name" value="WD40 REPEAT PROTEINPRL1/PRL2-RELATED"/>
    <property type="match status" value="1"/>
</dbReference>
<dbReference type="Gene3D" id="2.130.10.10">
    <property type="entry name" value="YVTN repeat-like/Quinoprotein amine dehydrogenase"/>
    <property type="match status" value="1"/>
</dbReference>
<evidence type="ECO:0000256" key="10">
    <source>
        <dbReference type="SAM" id="MobiDB-lite"/>
    </source>
</evidence>
<dbReference type="InterPro" id="IPR019775">
    <property type="entry name" value="WD40_repeat_CS"/>
</dbReference>
<dbReference type="CDD" id="cd00158">
    <property type="entry name" value="RHOD"/>
    <property type="match status" value="1"/>
</dbReference>
<dbReference type="PANTHER" id="PTHR19923:SF0">
    <property type="entry name" value="PLEIOTROPIC REGULATOR 1"/>
    <property type="match status" value="1"/>
</dbReference>
<dbReference type="PROSITE" id="PS00678">
    <property type="entry name" value="WD_REPEATS_1"/>
    <property type="match status" value="2"/>
</dbReference>
<evidence type="ECO:0000313" key="14">
    <source>
        <dbReference type="WBParaSite" id="nOo.2.0.1.t00072-RA"/>
    </source>
</evidence>
<dbReference type="GO" id="GO:0000398">
    <property type="term" value="P:mRNA splicing, via spliceosome"/>
    <property type="evidence" value="ECO:0007669"/>
    <property type="project" value="InterPro"/>
</dbReference>
<dbReference type="CDD" id="cd20788">
    <property type="entry name" value="TBC1D23_C-like"/>
    <property type="match status" value="1"/>
</dbReference>
<evidence type="ECO:0000256" key="9">
    <source>
        <dbReference type="PROSITE-ProRule" id="PRU00221"/>
    </source>
</evidence>
<dbReference type="OrthoDB" id="73307at2759"/>
<evidence type="ECO:0000259" key="11">
    <source>
        <dbReference type="PROSITE" id="PS50206"/>
    </source>
</evidence>
<evidence type="ECO:0000256" key="3">
    <source>
        <dbReference type="ARBA" id="ARBA00014199"/>
    </source>
</evidence>
<dbReference type="SUPFAM" id="SSF47923">
    <property type="entry name" value="Ypt/Rab-GAP domain of gyp1p"/>
    <property type="match status" value="1"/>
</dbReference>
<dbReference type="InterPro" id="IPR045799">
    <property type="entry name" value="TBC1D23_C"/>
</dbReference>
<dbReference type="WBParaSite" id="nOo.2.0.1.t00072-RA">
    <property type="protein sequence ID" value="nOo.2.0.1.t00072-RA"/>
    <property type="gene ID" value="nOo.2.0.1.g00072"/>
</dbReference>
<dbReference type="GO" id="GO:0034451">
    <property type="term" value="C:centriolar satellite"/>
    <property type="evidence" value="ECO:0007669"/>
    <property type="project" value="UniProtKB-SubCell"/>
</dbReference>
<gene>
    <name evidence="12" type="ORF">NOO_LOCUS72</name>
</gene>
<dbReference type="Pfam" id="PF19430">
    <property type="entry name" value="TBC1D23_C"/>
    <property type="match status" value="1"/>
</dbReference>
<evidence type="ECO:0000256" key="7">
    <source>
        <dbReference type="ARBA" id="ARBA00025726"/>
    </source>
</evidence>
<feature type="region of interest" description="Disordered" evidence="10">
    <location>
        <begin position="1"/>
        <end position="30"/>
    </location>
</feature>
<reference evidence="14" key="1">
    <citation type="submission" date="2016-06" db="UniProtKB">
        <authorList>
            <consortium name="WormBaseParasite"/>
        </authorList>
    </citation>
    <scope>IDENTIFICATION</scope>
</reference>
<dbReference type="PROSITE" id="PS50206">
    <property type="entry name" value="RHODANESE_3"/>
    <property type="match status" value="1"/>
</dbReference>
<evidence type="ECO:0000313" key="13">
    <source>
        <dbReference type="Proteomes" id="UP000271087"/>
    </source>
</evidence>
<dbReference type="Pfam" id="PF00566">
    <property type="entry name" value="RabGAP-TBC"/>
    <property type="match status" value="1"/>
</dbReference>
<dbReference type="Proteomes" id="UP000271087">
    <property type="component" value="Unassembled WGS sequence"/>
</dbReference>
<dbReference type="AlphaFoldDB" id="A0A182DWQ4"/>
<evidence type="ECO:0000256" key="4">
    <source>
        <dbReference type="ARBA" id="ARBA00022574"/>
    </source>
</evidence>
<dbReference type="InterPro" id="IPR015943">
    <property type="entry name" value="WD40/YVTN_repeat-like_dom_sf"/>
</dbReference>
<name>A0A182DWQ4_ONCOC</name>
<protein>
    <recommendedName>
        <fullName evidence="3">TBC1 domain family member 31</fullName>
    </recommendedName>
</protein>
<evidence type="ECO:0000313" key="12">
    <source>
        <dbReference type="EMBL" id="VDK61166.1"/>
    </source>
</evidence>
<dbReference type="GO" id="GO:0000974">
    <property type="term" value="C:Prp19 complex"/>
    <property type="evidence" value="ECO:0007669"/>
    <property type="project" value="TreeGrafter"/>
</dbReference>
<dbReference type="GO" id="GO:0071013">
    <property type="term" value="C:catalytic step 2 spliceosome"/>
    <property type="evidence" value="ECO:0007669"/>
    <property type="project" value="TreeGrafter"/>
</dbReference>
<keyword evidence="5" id="KW-0677">Repeat</keyword>
<dbReference type="STRING" id="42157.A0A182DWQ4"/>
<feature type="domain" description="Rhodanese" evidence="11">
    <location>
        <begin position="596"/>
        <end position="701"/>
    </location>
</feature>
<evidence type="ECO:0000256" key="1">
    <source>
        <dbReference type="ARBA" id="ARBA00004120"/>
    </source>
</evidence>
<evidence type="ECO:0000256" key="8">
    <source>
        <dbReference type="ARBA" id="ARBA00034464"/>
    </source>
</evidence>
<dbReference type="InterPro" id="IPR001763">
    <property type="entry name" value="Rhodanese-like_dom"/>
</dbReference>
<dbReference type="GO" id="GO:0030030">
    <property type="term" value="P:cell projection organization"/>
    <property type="evidence" value="ECO:0007669"/>
    <property type="project" value="UniProtKB-KW"/>
</dbReference>
<dbReference type="InterPro" id="IPR001680">
    <property type="entry name" value="WD40_rpt"/>
</dbReference>
<feature type="repeat" description="WD" evidence="9">
    <location>
        <begin position="161"/>
        <end position="183"/>
    </location>
</feature>